<name>A0AB33T3C7_9MYCO</name>
<dbReference type="EMBL" id="CSUW01000003">
    <property type="protein sequence ID" value="CPT16708.1"/>
    <property type="molecule type" value="Genomic_DNA"/>
</dbReference>
<comment type="caution">
    <text evidence="1">The sequence shown here is derived from an EMBL/GenBank/DDBJ whole genome shotgun (WGS) entry which is preliminary data.</text>
</comment>
<evidence type="ECO:0000313" key="2">
    <source>
        <dbReference type="Proteomes" id="UP000038487"/>
    </source>
</evidence>
<gene>
    <name evidence="1" type="ORF">ERS075527_01443</name>
</gene>
<organism evidence="1 2">
    <name type="scientific">Mycobacteroides abscessus</name>
    <dbReference type="NCBI Taxonomy" id="36809"/>
    <lineage>
        <taxon>Bacteria</taxon>
        <taxon>Bacillati</taxon>
        <taxon>Actinomycetota</taxon>
        <taxon>Actinomycetes</taxon>
        <taxon>Mycobacteriales</taxon>
        <taxon>Mycobacteriaceae</taxon>
        <taxon>Mycobacteroides</taxon>
    </lineage>
</organism>
<proteinExistence type="predicted"/>
<accession>A0AB33T3C7</accession>
<reference evidence="1 2" key="1">
    <citation type="submission" date="2015-03" db="EMBL/GenBank/DDBJ databases">
        <authorList>
            <consortium name="Pathogen Informatics"/>
            <person name="Murphy D."/>
        </authorList>
    </citation>
    <scope>NUCLEOTIDE SEQUENCE [LARGE SCALE GENOMIC DNA]</scope>
    <source>
        <strain evidence="1 2">PAP036</strain>
    </source>
</reference>
<evidence type="ECO:0000313" key="1">
    <source>
        <dbReference type="EMBL" id="CPT16708.1"/>
    </source>
</evidence>
<sequence length="78" mass="8367">MESWFAMNLSGEELQTLQAEAGLPTENSCYSTSLDGRLAFGYSTVIPIERAVPAMILAAASMSLALRSSFFVSAISRT</sequence>
<protein>
    <submittedName>
        <fullName evidence="1">Uncharacterized protein</fullName>
    </submittedName>
</protein>
<dbReference type="Proteomes" id="UP000038487">
    <property type="component" value="Unassembled WGS sequence"/>
</dbReference>
<dbReference type="AlphaFoldDB" id="A0AB33T3C7"/>